<feature type="transmembrane region" description="Helical" evidence="5">
    <location>
        <begin position="56"/>
        <end position="82"/>
    </location>
</feature>
<feature type="domain" description="Methylamine utilisation protein MauE" evidence="6">
    <location>
        <begin position="19"/>
        <end position="153"/>
    </location>
</feature>
<keyword evidence="4 5" id="KW-0472">Membrane</keyword>
<evidence type="ECO:0000259" key="6">
    <source>
        <dbReference type="Pfam" id="PF07291"/>
    </source>
</evidence>
<dbReference type="InterPro" id="IPR009908">
    <property type="entry name" value="Methylamine_util_MauE"/>
</dbReference>
<keyword evidence="2 5" id="KW-0812">Transmembrane</keyword>
<evidence type="ECO:0000256" key="2">
    <source>
        <dbReference type="ARBA" id="ARBA00022692"/>
    </source>
</evidence>
<protein>
    <submittedName>
        <fullName evidence="7">MauE/DoxX family redox-associated membrane protein</fullName>
    </submittedName>
</protein>
<keyword evidence="8" id="KW-1185">Reference proteome</keyword>
<name>A0ABZ3FPJ0_9ACTN</name>
<feature type="transmembrane region" description="Helical" evidence="5">
    <location>
        <begin position="12"/>
        <end position="36"/>
    </location>
</feature>
<dbReference type="Proteomes" id="UP001442841">
    <property type="component" value="Chromosome"/>
</dbReference>
<evidence type="ECO:0000313" key="8">
    <source>
        <dbReference type="Proteomes" id="UP001442841"/>
    </source>
</evidence>
<dbReference type="Pfam" id="PF07291">
    <property type="entry name" value="MauE"/>
    <property type="match status" value="1"/>
</dbReference>
<dbReference type="RefSeq" id="WP_425308475.1">
    <property type="nucleotide sequence ID" value="NZ_CP154795.1"/>
</dbReference>
<gene>
    <name evidence="7" type="ORF">AADG42_06865</name>
</gene>
<keyword evidence="3 5" id="KW-1133">Transmembrane helix</keyword>
<sequence>MTSTALSVRDRLSTYTVADWIGLAARLILGVVWLVAGGLKLPYLEESVLAVRGYQILPYDLAVVVGYLLPIVEVILGILLILGLFIRPVAVLSGLIMLAFVIGIAQAWARGLAIDCGCFGGGGEIALEEAQAKYPWDIARDFGLMLLAAWLVFRPRSPFSLDRKLFGTDDYLDLDDDEFVDEEAPKEESIR</sequence>
<comment type="subcellular location">
    <subcellularLocation>
        <location evidence="1">Membrane</location>
        <topology evidence="1">Multi-pass membrane protein</topology>
    </subcellularLocation>
</comment>
<evidence type="ECO:0000256" key="3">
    <source>
        <dbReference type="ARBA" id="ARBA00022989"/>
    </source>
</evidence>
<evidence type="ECO:0000256" key="1">
    <source>
        <dbReference type="ARBA" id="ARBA00004141"/>
    </source>
</evidence>
<accession>A0ABZ3FPJ0</accession>
<dbReference type="EMBL" id="CP154795">
    <property type="protein sequence ID" value="XAN07029.1"/>
    <property type="molecule type" value="Genomic_DNA"/>
</dbReference>
<organism evidence="7 8">
    <name type="scientific">Ammonicoccus fulvus</name>
    <dbReference type="NCBI Taxonomy" id="3138240"/>
    <lineage>
        <taxon>Bacteria</taxon>
        <taxon>Bacillati</taxon>
        <taxon>Actinomycetota</taxon>
        <taxon>Actinomycetes</taxon>
        <taxon>Propionibacteriales</taxon>
        <taxon>Propionibacteriaceae</taxon>
        <taxon>Ammonicoccus</taxon>
    </lineage>
</organism>
<proteinExistence type="predicted"/>
<evidence type="ECO:0000313" key="7">
    <source>
        <dbReference type="EMBL" id="XAN07029.1"/>
    </source>
</evidence>
<evidence type="ECO:0000256" key="4">
    <source>
        <dbReference type="ARBA" id="ARBA00023136"/>
    </source>
</evidence>
<feature type="transmembrane region" description="Helical" evidence="5">
    <location>
        <begin position="89"/>
        <end position="109"/>
    </location>
</feature>
<reference evidence="7 8" key="1">
    <citation type="submission" date="2024-04" db="EMBL/GenBank/DDBJ databases">
        <title>Isolation of an actinomycete strain from pig manure.</title>
        <authorList>
            <person name="Gong T."/>
            <person name="Yu Z."/>
            <person name="An M."/>
            <person name="Wei C."/>
            <person name="Yang W."/>
            <person name="Liu L."/>
        </authorList>
    </citation>
    <scope>NUCLEOTIDE SEQUENCE [LARGE SCALE GENOMIC DNA]</scope>
    <source>
        <strain evidence="7 8">ZF39</strain>
    </source>
</reference>
<evidence type="ECO:0000256" key="5">
    <source>
        <dbReference type="SAM" id="Phobius"/>
    </source>
</evidence>